<dbReference type="Pfam" id="PF03176">
    <property type="entry name" value="MMPL"/>
    <property type="match status" value="2"/>
</dbReference>
<name>A0A8J3UBR2_9ACTN</name>
<sequence>MASWSATHPWRAIATWFVFVALCLAAGSLAGTNSATSADYRVGEAGRAEAIAAEGHLARPPTERVLIESPSGPVDAVAADRAVQELTRRMRALPEVDRVEPPVRSENGEIVMVSIVMNGEELAAKRHIGPLIEQTAAVQAANPGLRVTETGRPSMSQGLDEQRSDDLLLSEMITFPVTLAVLLLVFGSVLAAGVPLLLAVSSIAASMGLAMVASHALPDAGVGNNVILLIGMAVGVDYSLFYLKRDREERARAGGRVSPAAAVEIAAATSGRAIVVSGLAVIVSTACLYLAGDVIFSSLATGTVIAVLVAMVSSLTVLPAVLAKAGDRVERRRARRAVRPASGRAGRAGWRDGERQDGGRVWAAILRPATRRPVVTLLVATVAMLALALPAVTLKLNVPGTDTFSRKIPAVRTWDRLTTAFPHLQATHLIAVRADPARSGEVVTALRDLARRVQSDRRFAADPVPEPKTSSDRRVSTLELAVPFPAGSQEARQPLQRLRSEHLPVTVGRVAGAEAAVSGDVARDVDYVSHQNEKLPWVIGFLLVATFVMTVAAFGSVVLGLVGVILNLLSAAAAFGLLVVVFQHTWAEGLLDFTSTGFIGSRVPLFLFVILFGLSMDYQVFAVSRIREAALRGVPTREAVVEGIGGSARVITSAAVVMVSVFAAFVFLSLVEMKQMGFGLAVAVLLDAFVVRTMILPSIMTLLGEASWWPSRTMRRRRAVPGLADVRPVGAAD</sequence>
<feature type="transmembrane region" description="Helical" evidence="6">
    <location>
        <begin position="273"/>
        <end position="292"/>
    </location>
</feature>
<keyword evidence="2" id="KW-1003">Cell membrane</keyword>
<accession>A0A8J3UBR2</accession>
<feature type="transmembrane region" description="Helical" evidence="6">
    <location>
        <begin position="561"/>
        <end position="583"/>
    </location>
</feature>
<dbReference type="InterPro" id="IPR004869">
    <property type="entry name" value="MMPL_dom"/>
</dbReference>
<keyword evidence="4 6" id="KW-1133">Transmembrane helix</keyword>
<comment type="subcellular location">
    <subcellularLocation>
        <location evidence="1">Cell membrane</location>
        <topology evidence="1">Multi-pass membrane protein</topology>
    </subcellularLocation>
</comment>
<evidence type="ECO:0000256" key="5">
    <source>
        <dbReference type="ARBA" id="ARBA00023136"/>
    </source>
</evidence>
<organism evidence="8 9">
    <name type="scientific">Planotetraspora phitsanulokensis</name>
    <dbReference type="NCBI Taxonomy" id="575192"/>
    <lineage>
        <taxon>Bacteria</taxon>
        <taxon>Bacillati</taxon>
        <taxon>Actinomycetota</taxon>
        <taxon>Actinomycetes</taxon>
        <taxon>Streptosporangiales</taxon>
        <taxon>Streptosporangiaceae</taxon>
        <taxon>Planotetraspora</taxon>
    </lineage>
</organism>
<comment type="caution">
    <text evidence="8">The sequence shown here is derived from an EMBL/GenBank/DDBJ whole genome shotgun (WGS) entry which is preliminary data.</text>
</comment>
<evidence type="ECO:0000256" key="4">
    <source>
        <dbReference type="ARBA" id="ARBA00022989"/>
    </source>
</evidence>
<dbReference type="Proteomes" id="UP000622547">
    <property type="component" value="Unassembled WGS sequence"/>
</dbReference>
<dbReference type="EMBL" id="BOOP01000021">
    <property type="protein sequence ID" value="GII39584.1"/>
    <property type="molecule type" value="Genomic_DNA"/>
</dbReference>
<feature type="transmembrane region" description="Helical" evidence="6">
    <location>
        <begin position="677"/>
        <end position="708"/>
    </location>
</feature>
<feature type="domain" description="Membrane transport protein MMPL" evidence="7">
    <location>
        <begin position="75"/>
        <end position="374"/>
    </location>
</feature>
<feature type="transmembrane region" description="Helical" evidence="6">
    <location>
        <begin position="535"/>
        <end position="554"/>
    </location>
</feature>
<keyword evidence="9" id="KW-1185">Reference proteome</keyword>
<feature type="transmembrane region" description="Helical" evidence="6">
    <location>
        <begin position="650"/>
        <end position="671"/>
    </location>
</feature>
<evidence type="ECO:0000256" key="2">
    <source>
        <dbReference type="ARBA" id="ARBA00022475"/>
    </source>
</evidence>
<dbReference type="AlphaFoldDB" id="A0A8J3UBR2"/>
<proteinExistence type="predicted"/>
<evidence type="ECO:0000259" key="7">
    <source>
        <dbReference type="Pfam" id="PF03176"/>
    </source>
</evidence>
<dbReference type="SUPFAM" id="SSF82866">
    <property type="entry name" value="Multidrug efflux transporter AcrB transmembrane domain"/>
    <property type="match status" value="2"/>
</dbReference>
<gene>
    <name evidence="8" type="ORF">Pph01_45870</name>
</gene>
<dbReference type="PANTHER" id="PTHR33406">
    <property type="entry name" value="MEMBRANE PROTEIN MJ1562-RELATED"/>
    <property type="match status" value="1"/>
</dbReference>
<reference evidence="8 9" key="1">
    <citation type="submission" date="2021-01" db="EMBL/GenBank/DDBJ databases">
        <title>Whole genome shotgun sequence of Planotetraspora phitsanulokensis NBRC 104273.</title>
        <authorList>
            <person name="Komaki H."/>
            <person name="Tamura T."/>
        </authorList>
    </citation>
    <scope>NUCLEOTIDE SEQUENCE [LARGE SCALE GENOMIC DNA]</scope>
    <source>
        <strain evidence="8 9">NBRC 104273</strain>
    </source>
</reference>
<feature type="domain" description="Membrane transport protein MMPL" evidence="7">
    <location>
        <begin position="407"/>
        <end position="715"/>
    </location>
</feature>
<feature type="transmembrane region" description="Helical" evidence="6">
    <location>
        <begin position="603"/>
        <end position="623"/>
    </location>
</feature>
<feature type="transmembrane region" description="Helical" evidence="6">
    <location>
        <begin position="374"/>
        <end position="394"/>
    </location>
</feature>
<evidence type="ECO:0000256" key="6">
    <source>
        <dbReference type="SAM" id="Phobius"/>
    </source>
</evidence>
<dbReference type="GO" id="GO:0005886">
    <property type="term" value="C:plasma membrane"/>
    <property type="evidence" value="ECO:0007669"/>
    <property type="project" value="UniProtKB-SubCell"/>
</dbReference>
<feature type="transmembrane region" description="Helical" evidence="6">
    <location>
        <begin position="304"/>
        <end position="323"/>
    </location>
</feature>
<evidence type="ECO:0000256" key="1">
    <source>
        <dbReference type="ARBA" id="ARBA00004651"/>
    </source>
</evidence>
<feature type="transmembrane region" description="Helical" evidence="6">
    <location>
        <begin position="222"/>
        <end position="243"/>
    </location>
</feature>
<evidence type="ECO:0000313" key="8">
    <source>
        <dbReference type="EMBL" id="GII39584.1"/>
    </source>
</evidence>
<evidence type="ECO:0000313" key="9">
    <source>
        <dbReference type="Proteomes" id="UP000622547"/>
    </source>
</evidence>
<keyword evidence="5 6" id="KW-0472">Membrane</keyword>
<keyword evidence="3 6" id="KW-0812">Transmembrane</keyword>
<evidence type="ECO:0000256" key="3">
    <source>
        <dbReference type="ARBA" id="ARBA00022692"/>
    </source>
</evidence>
<dbReference type="InterPro" id="IPR050545">
    <property type="entry name" value="Mycobact_MmpL"/>
</dbReference>
<dbReference type="Gene3D" id="1.20.1640.10">
    <property type="entry name" value="Multidrug efflux transporter AcrB transmembrane domain"/>
    <property type="match status" value="2"/>
</dbReference>
<protein>
    <submittedName>
        <fullName evidence="8">Membrane protein</fullName>
    </submittedName>
</protein>
<dbReference type="PANTHER" id="PTHR33406:SF13">
    <property type="entry name" value="MEMBRANE PROTEIN YDFJ"/>
    <property type="match status" value="1"/>
</dbReference>